<name>A0A1M6FHR7_BUTFI</name>
<organism evidence="1 2">
    <name type="scientific">Butyrivibrio fibrisolvens DSM 3071</name>
    <dbReference type="NCBI Taxonomy" id="1121131"/>
    <lineage>
        <taxon>Bacteria</taxon>
        <taxon>Bacillati</taxon>
        <taxon>Bacillota</taxon>
        <taxon>Clostridia</taxon>
        <taxon>Lachnospirales</taxon>
        <taxon>Lachnospiraceae</taxon>
        <taxon>Butyrivibrio</taxon>
    </lineage>
</organism>
<reference evidence="2" key="1">
    <citation type="submission" date="2016-11" db="EMBL/GenBank/DDBJ databases">
        <authorList>
            <person name="Varghese N."/>
            <person name="Submissions S."/>
        </authorList>
    </citation>
    <scope>NUCLEOTIDE SEQUENCE [LARGE SCALE GENOMIC DNA]</scope>
    <source>
        <strain evidence="2">DSM 3071</strain>
    </source>
</reference>
<keyword evidence="2" id="KW-1185">Reference proteome</keyword>
<dbReference type="RefSeq" id="WP_073390264.1">
    <property type="nucleotide sequence ID" value="NZ_FQXK01000051.1"/>
</dbReference>
<protein>
    <submittedName>
        <fullName evidence="1">Uncharacterized protein</fullName>
    </submittedName>
</protein>
<dbReference type="Proteomes" id="UP000184278">
    <property type="component" value="Unassembled WGS sequence"/>
</dbReference>
<proteinExistence type="predicted"/>
<dbReference type="OrthoDB" id="9907229at2"/>
<sequence>MKKTISSNRLTIDLTDDNKNILERYKSILHNPFGTIVNNIIGTFCDAPTEVKEETLNFYKRQLKSLHKQMDTASPFELNDIMRKTQYYTDMATYLNGGQRINLDELFSKPDMVRYDIKDGYVLVPDNWIVANPEDAKDCSYAGVIECRRKDFNVPHFLFYTNRRSNEYDKKFRDSINKRCCNKWPKFTEILRQQVEPIDDPKNPGHQLNADEWMAAPNLGHFELYVKDESDYPANYEPPFGAMVVHTAKKGE</sequence>
<dbReference type="AlphaFoldDB" id="A0A1M6FHR7"/>
<dbReference type="EMBL" id="FQXK01000051">
    <property type="protein sequence ID" value="SHI97132.1"/>
    <property type="molecule type" value="Genomic_DNA"/>
</dbReference>
<gene>
    <name evidence="1" type="ORF">SAMN02745229_03915</name>
</gene>
<accession>A0A1M6FHR7</accession>
<evidence type="ECO:0000313" key="2">
    <source>
        <dbReference type="Proteomes" id="UP000184278"/>
    </source>
</evidence>
<dbReference type="GeneID" id="89512017"/>
<evidence type="ECO:0000313" key="1">
    <source>
        <dbReference type="EMBL" id="SHI97132.1"/>
    </source>
</evidence>